<evidence type="ECO:0000313" key="3">
    <source>
        <dbReference type="EMBL" id="KAH0459314.1"/>
    </source>
</evidence>
<feature type="region of interest" description="Disordered" evidence="1">
    <location>
        <begin position="1"/>
        <end position="20"/>
    </location>
</feature>
<protein>
    <submittedName>
        <fullName evidence="3">Uncharacterized protein</fullName>
    </submittedName>
</protein>
<proteinExistence type="predicted"/>
<keyword evidence="4" id="KW-1185">Reference proteome</keyword>
<feature type="transmembrane region" description="Helical" evidence="2">
    <location>
        <begin position="162"/>
        <end position="187"/>
    </location>
</feature>
<dbReference type="AlphaFoldDB" id="A0AAV7GC10"/>
<comment type="caution">
    <text evidence="3">The sequence shown here is derived from an EMBL/GenBank/DDBJ whole genome shotgun (WGS) entry which is preliminary data.</text>
</comment>
<evidence type="ECO:0000256" key="2">
    <source>
        <dbReference type="SAM" id="Phobius"/>
    </source>
</evidence>
<gene>
    <name evidence="3" type="ORF">IEQ34_012128</name>
</gene>
<organism evidence="3 4">
    <name type="scientific">Dendrobium chrysotoxum</name>
    <name type="common">Orchid</name>
    <dbReference type="NCBI Taxonomy" id="161865"/>
    <lineage>
        <taxon>Eukaryota</taxon>
        <taxon>Viridiplantae</taxon>
        <taxon>Streptophyta</taxon>
        <taxon>Embryophyta</taxon>
        <taxon>Tracheophyta</taxon>
        <taxon>Spermatophyta</taxon>
        <taxon>Magnoliopsida</taxon>
        <taxon>Liliopsida</taxon>
        <taxon>Asparagales</taxon>
        <taxon>Orchidaceae</taxon>
        <taxon>Epidendroideae</taxon>
        <taxon>Malaxideae</taxon>
        <taxon>Dendrobiinae</taxon>
        <taxon>Dendrobium</taxon>
    </lineage>
</organism>
<reference evidence="3 4" key="1">
    <citation type="journal article" date="2021" name="Hortic Res">
        <title>Chromosome-scale assembly of the Dendrobium chrysotoxum genome enhances the understanding of orchid evolution.</title>
        <authorList>
            <person name="Zhang Y."/>
            <person name="Zhang G.Q."/>
            <person name="Zhang D."/>
            <person name="Liu X.D."/>
            <person name="Xu X.Y."/>
            <person name="Sun W.H."/>
            <person name="Yu X."/>
            <person name="Zhu X."/>
            <person name="Wang Z.W."/>
            <person name="Zhao X."/>
            <person name="Zhong W.Y."/>
            <person name="Chen H."/>
            <person name="Yin W.L."/>
            <person name="Huang T."/>
            <person name="Niu S.C."/>
            <person name="Liu Z.J."/>
        </authorList>
    </citation>
    <scope>NUCLEOTIDE SEQUENCE [LARGE SCALE GENOMIC DNA]</scope>
    <source>
        <strain evidence="3">Lindl</strain>
    </source>
</reference>
<evidence type="ECO:0000256" key="1">
    <source>
        <dbReference type="SAM" id="MobiDB-lite"/>
    </source>
</evidence>
<keyword evidence="2" id="KW-0472">Membrane</keyword>
<dbReference type="EMBL" id="JAGFBR010000011">
    <property type="protein sequence ID" value="KAH0459314.1"/>
    <property type="molecule type" value="Genomic_DNA"/>
</dbReference>
<keyword evidence="2" id="KW-1133">Transmembrane helix</keyword>
<accession>A0AAV7GC10</accession>
<evidence type="ECO:0000313" key="4">
    <source>
        <dbReference type="Proteomes" id="UP000775213"/>
    </source>
</evidence>
<sequence>MKPRGRRLREIAPCSHSEPRNDQISIIDRKINGSDLAREEHSCGVTVHAPDCRRNRGRISFGLTAKSLGTFLPSIRRRSRRRQPLAGGSWWDEDACRPSFDNDPVSITAALPKSSALGVNEEKALYLGGEGGVDDIPSSPPSASNGGEIEQAKGECLMANPVASVMVGLGAIVLSSVLMGPMALVATLVEPVGVFDSPFQAVNGIEVLLSIGVLVAPTCGNPCLLNLVNSHIVSPKSNIIVSDGETEYSDDSKVSVPLQPRDRECASYAGGILTINGCEDARASVLKGEDMAGNSGMVDVHISVLSNDALLVHLTSNARNYEARHGDWLNYDFSSTAGEDFDEDASDFDLSILQIANVGPPVQKGKWKKGNRRRNELPIWF</sequence>
<keyword evidence="2" id="KW-0812">Transmembrane</keyword>
<dbReference type="Proteomes" id="UP000775213">
    <property type="component" value="Unassembled WGS sequence"/>
</dbReference>
<name>A0AAV7GC10_DENCH</name>